<dbReference type="InterPro" id="IPR043128">
    <property type="entry name" value="Rev_trsase/Diguanyl_cyclase"/>
</dbReference>
<dbReference type="RefSeq" id="WP_271092737.1">
    <property type="nucleotide sequence ID" value="NZ_JAPJZH010000037.1"/>
</dbReference>
<dbReference type="InterPro" id="IPR029787">
    <property type="entry name" value="Nucleotide_cyclase"/>
</dbReference>
<dbReference type="NCBIfam" id="TIGR00254">
    <property type="entry name" value="GGDEF"/>
    <property type="match status" value="1"/>
</dbReference>
<dbReference type="EMBL" id="JAPJZH010000037">
    <property type="protein sequence ID" value="MDA4848855.1"/>
    <property type="molecule type" value="Genomic_DNA"/>
</dbReference>
<evidence type="ECO:0000259" key="1">
    <source>
        <dbReference type="PROSITE" id="PS50887"/>
    </source>
</evidence>
<dbReference type="PANTHER" id="PTHR46663:SF2">
    <property type="entry name" value="GGDEF DOMAIN-CONTAINING PROTEIN"/>
    <property type="match status" value="1"/>
</dbReference>
<sequence length="293" mass="32104">MASVPKFGTRQLLEVVEALPVGIQIVDDSGVSIYANKAGVVHGGLSGKGRKSNASGLVIRYERVKIHLNDRPHEVCLSYNVTEQCQREDELYKHAYFDVLTGLPNRAFLEQTTIEMIQEPGVTFALAFIDLDGFKQVNDVYGHTVGDALLVHVAERLSAEVRKSDILARIGGDEFMLCLSPVASKENVSAIVDRCLRKIKQPFEIAGQKIFASASIGVSFYPGDGDTFAMLCAAADHAMYGVKADTKGRFQFYDCGDRHPGLRVSIADLRPDEFRRRAADLTSATKHLPAKTG</sequence>
<keyword evidence="3" id="KW-1185">Reference proteome</keyword>
<comment type="caution">
    <text evidence="2">The sequence shown here is derived from an EMBL/GenBank/DDBJ whole genome shotgun (WGS) entry which is preliminary data.</text>
</comment>
<dbReference type="Gene3D" id="3.30.70.270">
    <property type="match status" value="1"/>
</dbReference>
<dbReference type="Proteomes" id="UP001148313">
    <property type="component" value="Unassembled WGS sequence"/>
</dbReference>
<dbReference type="PANTHER" id="PTHR46663">
    <property type="entry name" value="DIGUANYLATE CYCLASE DGCT-RELATED"/>
    <property type="match status" value="1"/>
</dbReference>
<dbReference type="CDD" id="cd01949">
    <property type="entry name" value="GGDEF"/>
    <property type="match status" value="1"/>
</dbReference>
<evidence type="ECO:0000313" key="3">
    <source>
        <dbReference type="Proteomes" id="UP001148313"/>
    </source>
</evidence>
<reference evidence="2" key="1">
    <citation type="submission" date="2022-11" db="EMBL/GenBank/DDBJ databases">
        <title>Hoeflea poritis sp. nov., isolated from scleractinian coral Porites lutea.</title>
        <authorList>
            <person name="Zhang G."/>
            <person name="Wei Q."/>
            <person name="Cai L."/>
        </authorList>
    </citation>
    <scope>NUCLEOTIDE SEQUENCE</scope>
    <source>
        <strain evidence="2">E7-10</strain>
    </source>
</reference>
<gene>
    <name evidence="2" type="ORF">OOZ53_26120</name>
</gene>
<dbReference type="SMART" id="SM00267">
    <property type="entry name" value="GGDEF"/>
    <property type="match status" value="1"/>
</dbReference>
<evidence type="ECO:0000313" key="2">
    <source>
        <dbReference type="EMBL" id="MDA4848855.1"/>
    </source>
</evidence>
<protein>
    <submittedName>
        <fullName evidence="2">GGDEF domain-containing protein</fullName>
    </submittedName>
</protein>
<dbReference type="Pfam" id="PF00990">
    <property type="entry name" value="GGDEF"/>
    <property type="match status" value="1"/>
</dbReference>
<accession>A0ABT4VVW0</accession>
<name>A0ABT4VVW0_9HYPH</name>
<proteinExistence type="predicted"/>
<organism evidence="2 3">
    <name type="scientific">Hoeflea poritis</name>
    <dbReference type="NCBI Taxonomy" id="2993659"/>
    <lineage>
        <taxon>Bacteria</taxon>
        <taxon>Pseudomonadati</taxon>
        <taxon>Pseudomonadota</taxon>
        <taxon>Alphaproteobacteria</taxon>
        <taxon>Hyphomicrobiales</taxon>
        <taxon>Rhizobiaceae</taxon>
        <taxon>Hoeflea</taxon>
    </lineage>
</organism>
<dbReference type="PROSITE" id="PS50887">
    <property type="entry name" value="GGDEF"/>
    <property type="match status" value="1"/>
</dbReference>
<dbReference type="InterPro" id="IPR052163">
    <property type="entry name" value="DGC-Regulatory_Protein"/>
</dbReference>
<feature type="domain" description="GGDEF" evidence="1">
    <location>
        <begin position="122"/>
        <end position="255"/>
    </location>
</feature>
<dbReference type="SUPFAM" id="SSF55073">
    <property type="entry name" value="Nucleotide cyclase"/>
    <property type="match status" value="1"/>
</dbReference>
<dbReference type="InterPro" id="IPR000160">
    <property type="entry name" value="GGDEF_dom"/>
</dbReference>